<feature type="compositionally biased region" description="Polar residues" evidence="2">
    <location>
        <begin position="61"/>
        <end position="80"/>
    </location>
</feature>
<evidence type="ECO:0000256" key="1">
    <source>
        <dbReference type="SAM" id="Coils"/>
    </source>
</evidence>
<proteinExistence type="predicted"/>
<dbReference type="AlphaFoldDB" id="A0A1R3GQ13"/>
<dbReference type="OrthoDB" id="983120at2759"/>
<sequence>MDDDFSYQILNYHPNPDHNRPQKRPNETFAGAVDGEDKMGNEYMYLNFDPTGMMVPYHSGTSQAIQSPNTSSTPHLTRSASRIYDPEKAEKKKRIDQAYREKCKRMKLDMQLNLEVLTVENDSLKKENESLKKANASMNRTLKDQEKEIDRLRNDLSQLKREWEKQNVLVQTLSGLIADPVQLENEKLKDENASLRKNADVNHNLLLEENAKLKLENKVLKVQNDALCGKIISDNDKKHEQKQESKMTMATVTVV</sequence>
<dbReference type="EMBL" id="AWUE01021944">
    <property type="protein sequence ID" value="OMO60183.1"/>
    <property type="molecule type" value="Genomic_DNA"/>
</dbReference>
<evidence type="ECO:0000313" key="4">
    <source>
        <dbReference type="Proteomes" id="UP000187203"/>
    </source>
</evidence>
<accession>A0A1R3GQ13</accession>
<gene>
    <name evidence="3" type="ORF">COLO4_33910</name>
</gene>
<keyword evidence="4" id="KW-1185">Reference proteome</keyword>
<evidence type="ECO:0000256" key="2">
    <source>
        <dbReference type="SAM" id="MobiDB-lite"/>
    </source>
</evidence>
<feature type="region of interest" description="Disordered" evidence="2">
    <location>
        <begin position="61"/>
        <end position="92"/>
    </location>
</feature>
<evidence type="ECO:0000313" key="3">
    <source>
        <dbReference type="EMBL" id="OMO60183.1"/>
    </source>
</evidence>
<organism evidence="3 4">
    <name type="scientific">Corchorus olitorius</name>
    <dbReference type="NCBI Taxonomy" id="93759"/>
    <lineage>
        <taxon>Eukaryota</taxon>
        <taxon>Viridiplantae</taxon>
        <taxon>Streptophyta</taxon>
        <taxon>Embryophyta</taxon>
        <taxon>Tracheophyta</taxon>
        <taxon>Spermatophyta</taxon>
        <taxon>Magnoliopsida</taxon>
        <taxon>eudicotyledons</taxon>
        <taxon>Gunneridae</taxon>
        <taxon>Pentapetalae</taxon>
        <taxon>rosids</taxon>
        <taxon>malvids</taxon>
        <taxon>Malvales</taxon>
        <taxon>Malvaceae</taxon>
        <taxon>Grewioideae</taxon>
        <taxon>Apeibeae</taxon>
        <taxon>Corchorus</taxon>
    </lineage>
</organism>
<dbReference type="Proteomes" id="UP000187203">
    <property type="component" value="Unassembled WGS sequence"/>
</dbReference>
<comment type="caution">
    <text evidence="3">The sequence shown here is derived from an EMBL/GenBank/DDBJ whole genome shotgun (WGS) entry which is preliminary data.</text>
</comment>
<protein>
    <submittedName>
        <fullName evidence="3">Uncharacterized protein</fullName>
    </submittedName>
</protein>
<feature type="coiled-coil region" evidence="1">
    <location>
        <begin position="107"/>
        <end position="198"/>
    </location>
</feature>
<name>A0A1R3GQ13_9ROSI</name>
<reference evidence="4" key="1">
    <citation type="submission" date="2013-09" db="EMBL/GenBank/DDBJ databases">
        <title>Corchorus olitorius genome sequencing.</title>
        <authorList>
            <person name="Alam M."/>
            <person name="Haque M.S."/>
            <person name="Islam M.S."/>
            <person name="Emdad E.M."/>
            <person name="Islam M.M."/>
            <person name="Ahmed B."/>
            <person name="Halim A."/>
            <person name="Hossen Q.M.M."/>
            <person name="Hossain M.Z."/>
            <person name="Ahmed R."/>
            <person name="Khan M.M."/>
            <person name="Islam R."/>
            <person name="Rashid M.M."/>
            <person name="Khan S.A."/>
            <person name="Rahman M.S."/>
            <person name="Alam M."/>
            <person name="Yahiya A.S."/>
            <person name="Khan M.S."/>
            <person name="Azam M.S."/>
            <person name="Haque T."/>
            <person name="Lashkar M.Z.H."/>
            <person name="Akhand A.I."/>
            <person name="Morshed G."/>
            <person name="Roy S."/>
            <person name="Uddin K.S."/>
            <person name="Rabeya T."/>
            <person name="Hossain A.S."/>
            <person name="Chowdhury A."/>
            <person name="Snigdha A.R."/>
            <person name="Mortoza M.S."/>
            <person name="Matin S.A."/>
            <person name="Hoque S.M.E."/>
            <person name="Islam M.K."/>
            <person name="Roy D.K."/>
            <person name="Haider R."/>
            <person name="Moosa M.M."/>
            <person name="Elias S.M."/>
            <person name="Hasan A.M."/>
            <person name="Jahan S."/>
            <person name="Shafiuddin M."/>
            <person name="Mahmood N."/>
            <person name="Shommy N.S."/>
        </authorList>
    </citation>
    <scope>NUCLEOTIDE SEQUENCE [LARGE SCALE GENOMIC DNA]</scope>
    <source>
        <strain evidence="4">cv. O-4</strain>
    </source>
</reference>
<keyword evidence="1" id="KW-0175">Coiled coil</keyword>